<dbReference type="InterPro" id="IPR031863">
    <property type="entry name" value="DUF4755"/>
</dbReference>
<proteinExistence type="predicted"/>
<name>A0A9X4LGU9_9BURK</name>
<accession>A0A9X4LGU9</accession>
<reference evidence="1" key="1">
    <citation type="submission" date="2019-02" db="EMBL/GenBank/DDBJ databases">
        <title>Draft genome of the type strain Pelomonas aquatica CCUG 52575T.</title>
        <authorList>
            <person name="Gomila M."/>
            <person name="Lalucat J."/>
        </authorList>
    </citation>
    <scope>NUCLEOTIDE SEQUENCE</scope>
    <source>
        <strain evidence="1">CCUG 52575</strain>
    </source>
</reference>
<gene>
    <name evidence="1" type="ORF">EXJ73_12500</name>
</gene>
<dbReference type="AlphaFoldDB" id="A0A9X4LGU9"/>
<organism evidence="1 2">
    <name type="scientific">Pelomonas aquatica</name>
    <dbReference type="NCBI Taxonomy" id="431058"/>
    <lineage>
        <taxon>Bacteria</taxon>
        <taxon>Pseudomonadati</taxon>
        <taxon>Pseudomonadota</taxon>
        <taxon>Betaproteobacteria</taxon>
        <taxon>Burkholderiales</taxon>
        <taxon>Sphaerotilaceae</taxon>
        <taxon>Roseateles</taxon>
    </lineage>
</organism>
<dbReference type="RefSeq" id="WP_268147766.1">
    <property type="nucleotide sequence ID" value="NZ_JAPPUW010000003.1"/>
</dbReference>
<keyword evidence="2" id="KW-1185">Reference proteome</keyword>
<sequence>MKKYRAFAGVWITIAVFWTIGAESLYPLLIMGALLALILWAAQASDARQDNLRAELLALAGAKEGDAGAFVHVRGETGIAIGAAGKIALAKKGLSKAYSFGDVREWASSKETAGQAVPVGGGLALGAMAALQSGAAAGAAAARTGFFVTVRDIDNPKWRVEMPAVDEQARWMEILRQSINRD</sequence>
<dbReference type="Proteomes" id="UP001152766">
    <property type="component" value="Unassembled WGS sequence"/>
</dbReference>
<evidence type="ECO:0000313" key="1">
    <source>
        <dbReference type="EMBL" id="MDG0863285.1"/>
    </source>
</evidence>
<comment type="caution">
    <text evidence="1">The sequence shown here is derived from an EMBL/GenBank/DDBJ whole genome shotgun (WGS) entry which is preliminary data.</text>
</comment>
<evidence type="ECO:0000313" key="2">
    <source>
        <dbReference type="Proteomes" id="UP001152766"/>
    </source>
</evidence>
<dbReference type="EMBL" id="SGUG01000016">
    <property type="protein sequence ID" value="MDG0863285.1"/>
    <property type="molecule type" value="Genomic_DNA"/>
</dbReference>
<dbReference type="Pfam" id="PF15947">
    <property type="entry name" value="DUF4755"/>
    <property type="match status" value="1"/>
</dbReference>
<protein>
    <submittedName>
        <fullName evidence="1">DUF4755 domain-containing protein</fullName>
    </submittedName>
</protein>